<sequence>MSDYVNFEDKKILAGNQGFNDEEQRLAFKKMVQKNGCTILRRHLTDYFNMKDDKTYKIINDPIGKYKVDLGIKCVETNEIVGLVEVDYFKKWNPTWPSNYSFCNRLLRKEKYYKMYSYPYVNITFNVGGTDGIMTTKEIEQKYRITEWYVEEVQKYEKGRRIRLEDAIKVGEWA</sequence>
<dbReference type="EMBL" id="UINC01070833">
    <property type="protein sequence ID" value="SVC05285.1"/>
    <property type="molecule type" value="Genomic_DNA"/>
</dbReference>
<evidence type="ECO:0000313" key="1">
    <source>
        <dbReference type="EMBL" id="SVC05285.1"/>
    </source>
</evidence>
<organism evidence="1">
    <name type="scientific">marine metagenome</name>
    <dbReference type="NCBI Taxonomy" id="408172"/>
    <lineage>
        <taxon>unclassified sequences</taxon>
        <taxon>metagenomes</taxon>
        <taxon>ecological metagenomes</taxon>
    </lineage>
</organism>
<dbReference type="AlphaFoldDB" id="A0A382J140"/>
<gene>
    <name evidence="1" type="ORF">METZ01_LOCUS258139</name>
</gene>
<reference evidence="1" key="1">
    <citation type="submission" date="2018-05" db="EMBL/GenBank/DDBJ databases">
        <authorList>
            <person name="Lanie J.A."/>
            <person name="Ng W.-L."/>
            <person name="Kazmierczak K.M."/>
            <person name="Andrzejewski T.M."/>
            <person name="Davidsen T.M."/>
            <person name="Wayne K.J."/>
            <person name="Tettelin H."/>
            <person name="Glass J.I."/>
            <person name="Rusch D."/>
            <person name="Podicherti R."/>
            <person name="Tsui H.-C.T."/>
            <person name="Winkler M.E."/>
        </authorList>
    </citation>
    <scope>NUCLEOTIDE SEQUENCE</scope>
</reference>
<accession>A0A382J140</accession>
<protein>
    <submittedName>
        <fullName evidence="1">Uncharacterized protein</fullName>
    </submittedName>
</protein>
<name>A0A382J140_9ZZZZ</name>
<proteinExistence type="predicted"/>